<dbReference type="InterPro" id="IPR036282">
    <property type="entry name" value="Glutathione-S-Trfase_C_sf"/>
</dbReference>
<evidence type="ECO:0000313" key="2">
    <source>
        <dbReference type="EMBL" id="MBM7035635.1"/>
    </source>
</evidence>
<dbReference type="InterPro" id="IPR040079">
    <property type="entry name" value="Glutathione_S-Trfase"/>
</dbReference>
<dbReference type="EMBL" id="JAFEUM010000001">
    <property type="protein sequence ID" value="MBM7035635.1"/>
    <property type="molecule type" value="Genomic_DNA"/>
</dbReference>
<comment type="caution">
    <text evidence="2">The sequence shown here is derived from an EMBL/GenBank/DDBJ whole genome shotgun (WGS) entry which is preliminary data.</text>
</comment>
<dbReference type="Pfam" id="PF13409">
    <property type="entry name" value="GST_N_2"/>
    <property type="match status" value="1"/>
</dbReference>
<dbReference type="PANTHER" id="PTHR42673:SF4">
    <property type="entry name" value="MALEYLACETOACETATE ISOMERASE"/>
    <property type="match status" value="1"/>
</dbReference>
<dbReference type="PANTHER" id="PTHR42673">
    <property type="entry name" value="MALEYLACETOACETATE ISOMERASE"/>
    <property type="match status" value="1"/>
</dbReference>
<reference evidence="2 3" key="1">
    <citation type="submission" date="2021-02" db="EMBL/GenBank/DDBJ databases">
        <authorList>
            <person name="Park J.-S."/>
        </authorList>
    </citation>
    <scope>NUCLEOTIDE SEQUENCE [LARGE SCALE GENOMIC DNA]</scope>
    <source>
        <strain evidence="2 3">188UL20-2</strain>
    </source>
</reference>
<dbReference type="SUPFAM" id="SSF47616">
    <property type="entry name" value="GST C-terminal domain-like"/>
    <property type="match status" value="1"/>
</dbReference>
<feature type="domain" description="GST N-terminal" evidence="1">
    <location>
        <begin position="1"/>
        <end position="81"/>
    </location>
</feature>
<name>A0ABS2HDG3_9VIBR</name>
<dbReference type="Proteomes" id="UP000809621">
    <property type="component" value="Unassembled WGS sequence"/>
</dbReference>
<dbReference type="SFLD" id="SFLDS00019">
    <property type="entry name" value="Glutathione_Transferase_(cytos"/>
    <property type="match status" value="1"/>
</dbReference>
<sequence>MRLIIGNKNYSSWSLRAWIAMAKTGLPFEETLLQLDTKEFYQQIGKVNPALKVPTLVDGSFVVWDSLAICEYLNDYYFDGRAWPQDRSQRTLARCIANEMHSGFPHVRNAMPMNIRAKRKITIDEHIQKEIDRIVQIWTDCMKKQSSPGWLFGQWSIADAMFLPVVFRFITYGIPVSDEAKAYMDFVIQDKDVQRWIKDALAESEIIELDEAGEEV</sequence>
<dbReference type="CDD" id="cd03043">
    <property type="entry name" value="GST_N_1"/>
    <property type="match status" value="1"/>
</dbReference>
<dbReference type="SFLD" id="SFLDG00358">
    <property type="entry name" value="Main_(cytGST)"/>
    <property type="match status" value="1"/>
</dbReference>
<evidence type="ECO:0000259" key="1">
    <source>
        <dbReference type="PROSITE" id="PS50404"/>
    </source>
</evidence>
<gene>
    <name evidence="2" type="ORF">JQC93_04375</name>
</gene>
<accession>A0ABS2HDG3</accession>
<dbReference type="Gene3D" id="3.40.30.10">
    <property type="entry name" value="Glutaredoxin"/>
    <property type="match status" value="1"/>
</dbReference>
<proteinExistence type="predicted"/>
<dbReference type="CDD" id="cd03194">
    <property type="entry name" value="GST_C_3"/>
    <property type="match status" value="1"/>
</dbReference>
<organism evidence="2 3">
    <name type="scientific">Vibrio ulleungensis</name>
    <dbReference type="NCBI Taxonomy" id="2807619"/>
    <lineage>
        <taxon>Bacteria</taxon>
        <taxon>Pseudomonadati</taxon>
        <taxon>Pseudomonadota</taxon>
        <taxon>Gammaproteobacteria</taxon>
        <taxon>Vibrionales</taxon>
        <taxon>Vibrionaceae</taxon>
        <taxon>Vibrio</taxon>
    </lineage>
</organism>
<evidence type="ECO:0000313" key="3">
    <source>
        <dbReference type="Proteomes" id="UP000809621"/>
    </source>
</evidence>
<dbReference type="InterPro" id="IPR004045">
    <property type="entry name" value="Glutathione_S-Trfase_N"/>
</dbReference>
<dbReference type="Gene3D" id="1.20.1050.10">
    <property type="match status" value="1"/>
</dbReference>
<dbReference type="SUPFAM" id="SSF52833">
    <property type="entry name" value="Thioredoxin-like"/>
    <property type="match status" value="1"/>
</dbReference>
<dbReference type="PROSITE" id="PS50404">
    <property type="entry name" value="GST_NTER"/>
    <property type="match status" value="1"/>
</dbReference>
<dbReference type="Pfam" id="PF13410">
    <property type="entry name" value="GST_C_2"/>
    <property type="match status" value="1"/>
</dbReference>
<keyword evidence="3" id="KW-1185">Reference proteome</keyword>
<dbReference type="InterPro" id="IPR036249">
    <property type="entry name" value="Thioredoxin-like_sf"/>
</dbReference>
<dbReference type="RefSeq" id="WP_205157222.1">
    <property type="nucleotide sequence ID" value="NZ_JAFEUM010000001.1"/>
</dbReference>
<protein>
    <submittedName>
        <fullName evidence="2">Glutathione S-transferase family protein</fullName>
    </submittedName>
</protein>